<dbReference type="GeneID" id="85401245"/>
<accession>A0ABQ9RSQ9</accession>
<keyword evidence="3" id="KW-1185">Reference proteome</keyword>
<evidence type="ECO:0000313" key="2">
    <source>
        <dbReference type="EMBL" id="KAK1512033.1"/>
    </source>
</evidence>
<organism evidence="2 3">
    <name type="scientific">Colletotrichum tamarilloi</name>
    <dbReference type="NCBI Taxonomy" id="1209934"/>
    <lineage>
        <taxon>Eukaryota</taxon>
        <taxon>Fungi</taxon>
        <taxon>Dikarya</taxon>
        <taxon>Ascomycota</taxon>
        <taxon>Pezizomycotina</taxon>
        <taxon>Sordariomycetes</taxon>
        <taxon>Hypocreomycetidae</taxon>
        <taxon>Glomerellales</taxon>
        <taxon>Glomerellaceae</taxon>
        <taxon>Colletotrichum</taxon>
        <taxon>Colletotrichum acutatum species complex</taxon>
    </lineage>
</organism>
<reference evidence="2 3" key="1">
    <citation type="submission" date="2016-10" db="EMBL/GenBank/DDBJ databases">
        <title>The genome sequence of Colletotrichum fioriniae PJ7.</title>
        <authorList>
            <person name="Baroncelli R."/>
        </authorList>
    </citation>
    <scope>NUCLEOTIDE SEQUENCE [LARGE SCALE GENOMIC DNA]</scope>
    <source>
        <strain evidence="2 3">Tom-12</strain>
    </source>
</reference>
<gene>
    <name evidence="2" type="ORF">CTAM01_00963</name>
</gene>
<sequence length="99" mass="11035">MYPLSRPIRRPASSVSLKPPRRRGHGRRRSLPRLHRSADTSIQGVHPETGQVSPLLCVMLPSPSTIFPFRGQTRLVLPHPSTATETLALPDWHGTTSRL</sequence>
<evidence type="ECO:0000313" key="3">
    <source>
        <dbReference type="Proteomes" id="UP001227543"/>
    </source>
</evidence>
<protein>
    <submittedName>
        <fullName evidence="2">Uncharacterized protein</fullName>
    </submittedName>
</protein>
<evidence type="ECO:0000256" key="1">
    <source>
        <dbReference type="SAM" id="MobiDB-lite"/>
    </source>
</evidence>
<dbReference type="EMBL" id="MLFU01000002">
    <property type="protein sequence ID" value="KAK1512033.1"/>
    <property type="molecule type" value="Genomic_DNA"/>
</dbReference>
<comment type="caution">
    <text evidence="2">The sequence shown here is derived from an EMBL/GenBank/DDBJ whole genome shotgun (WGS) entry which is preliminary data.</text>
</comment>
<dbReference type="RefSeq" id="XP_060388469.1">
    <property type="nucleotide sequence ID" value="XM_060517007.1"/>
</dbReference>
<name>A0ABQ9RSQ9_9PEZI</name>
<feature type="compositionally biased region" description="Basic residues" evidence="1">
    <location>
        <begin position="19"/>
        <end position="35"/>
    </location>
</feature>
<proteinExistence type="predicted"/>
<dbReference type="Proteomes" id="UP001227543">
    <property type="component" value="Unassembled WGS sequence"/>
</dbReference>
<feature type="region of interest" description="Disordered" evidence="1">
    <location>
        <begin position="1"/>
        <end position="48"/>
    </location>
</feature>